<protein>
    <recommendedName>
        <fullName evidence="4">Major facilitator superfamily (MFS) profile domain-containing protein</fullName>
    </recommendedName>
</protein>
<organism evidence="2 3">
    <name type="scientific">Pristionchus fissidentatus</name>
    <dbReference type="NCBI Taxonomy" id="1538716"/>
    <lineage>
        <taxon>Eukaryota</taxon>
        <taxon>Metazoa</taxon>
        <taxon>Ecdysozoa</taxon>
        <taxon>Nematoda</taxon>
        <taxon>Chromadorea</taxon>
        <taxon>Rhabditida</taxon>
        <taxon>Rhabditina</taxon>
        <taxon>Diplogasteromorpha</taxon>
        <taxon>Diplogasteroidea</taxon>
        <taxon>Neodiplogasteridae</taxon>
        <taxon>Pristionchus</taxon>
    </lineage>
</organism>
<keyword evidence="3" id="KW-1185">Reference proteome</keyword>
<dbReference type="EMBL" id="BTSY01000005">
    <property type="protein sequence ID" value="GMT30904.1"/>
    <property type="molecule type" value="Genomic_DNA"/>
</dbReference>
<dbReference type="InterPro" id="IPR036259">
    <property type="entry name" value="MFS_trans_sf"/>
</dbReference>
<reference evidence="2" key="1">
    <citation type="submission" date="2023-10" db="EMBL/GenBank/DDBJ databases">
        <title>Genome assembly of Pristionchus species.</title>
        <authorList>
            <person name="Yoshida K."/>
            <person name="Sommer R.J."/>
        </authorList>
    </citation>
    <scope>NUCLEOTIDE SEQUENCE</scope>
    <source>
        <strain evidence="2">RS5133</strain>
    </source>
</reference>
<evidence type="ECO:0000256" key="1">
    <source>
        <dbReference type="SAM" id="Phobius"/>
    </source>
</evidence>
<keyword evidence="1" id="KW-0812">Transmembrane</keyword>
<comment type="caution">
    <text evidence="2">The sequence shown here is derived from an EMBL/GenBank/DDBJ whole genome shotgun (WGS) entry which is preliminary data.</text>
</comment>
<proteinExistence type="predicted"/>
<evidence type="ECO:0000313" key="2">
    <source>
        <dbReference type="EMBL" id="GMT30904.1"/>
    </source>
</evidence>
<sequence>FQPSSTLSEWGLLVCLFLFPALNTYSAYSIGALLPSIQYFFSISDSSAASIMTFVSVAHGLGLGAMWLFGDMIPKRATFFTVIFLSIAFLCSSVLVGTNQFWLFAICLASASFF</sequence>
<keyword evidence="1" id="KW-0472">Membrane</keyword>
<name>A0AAV5WFT5_9BILA</name>
<feature type="transmembrane region" description="Helical" evidence="1">
    <location>
        <begin position="48"/>
        <end position="70"/>
    </location>
</feature>
<keyword evidence="1" id="KW-1133">Transmembrane helix</keyword>
<accession>A0AAV5WFT5</accession>
<dbReference type="AlphaFoldDB" id="A0AAV5WFT5"/>
<feature type="transmembrane region" description="Helical" evidence="1">
    <location>
        <begin position="82"/>
        <end position="111"/>
    </location>
</feature>
<dbReference type="Proteomes" id="UP001432322">
    <property type="component" value="Unassembled WGS sequence"/>
</dbReference>
<gene>
    <name evidence="2" type="ORF">PFISCL1PPCAC_22201</name>
</gene>
<evidence type="ECO:0000313" key="3">
    <source>
        <dbReference type="Proteomes" id="UP001432322"/>
    </source>
</evidence>
<dbReference type="SUPFAM" id="SSF103473">
    <property type="entry name" value="MFS general substrate transporter"/>
    <property type="match status" value="1"/>
</dbReference>
<feature type="transmembrane region" description="Helical" evidence="1">
    <location>
        <begin position="7"/>
        <end position="28"/>
    </location>
</feature>
<feature type="non-terminal residue" evidence="2">
    <location>
        <position position="1"/>
    </location>
</feature>
<evidence type="ECO:0008006" key="4">
    <source>
        <dbReference type="Google" id="ProtNLM"/>
    </source>
</evidence>
<feature type="non-terminal residue" evidence="2">
    <location>
        <position position="114"/>
    </location>
</feature>